<feature type="region of interest" description="Disordered" evidence="7">
    <location>
        <begin position="251"/>
        <end position="300"/>
    </location>
</feature>
<dbReference type="InterPro" id="IPR019520">
    <property type="entry name" value="Ribosomal_mS23_met"/>
</dbReference>
<name>A0A9L0K2P7_EQUAS</name>
<proteinExistence type="inferred from homology"/>
<comment type="similarity">
    <text evidence="2">Belongs to the mitochondrion-specific ribosomal protein mS23 family.</text>
</comment>
<evidence type="ECO:0000256" key="6">
    <source>
        <dbReference type="ARBA" id="ARBA00035137"/>
    </source>
</evidence>
<evidence type="ECO:0000256" key="7">
    <source>
        <dbReference type="SAM" id="MobiDB-lite"/>
    </source>
</evidence>
<feature type="domain" description="Small ribosomal subunit protein mS23 conserved" evidence="8">
    <location>
        <begin position="126"/>
        <end position="239"/>
    </location>
</feature>
<dbReference type="InterPro" id="IPR059242">
    <property type="entry name" value="mS23_dom"/>
</dbReference>
<dbReference type="Ensembl" id="ENSEAST00005040222.1">
    <property type="protein sequence ID" value="ENSEASP00005059639.1"/>
    <property type="gene ID" value="ENSEASG00005038424.1"/>
</dbReference>
<accession>A0A9L0K2P7</accession>
<reference evidence="9" key="3">
    <citation type="submission" date="2025-09" db="UniProtKB">
        <authorList>
            <consortium name="Ensembl"/>
        </authorList>
    </citation>
    <scope>IDENTIFICATION</scope>
</reference>
<dbReference type="PANTHER" id="PTHR15925">
    <property type="entry name" value="MITOCHONDRIAL RIBOSOMAL PROTEIN S23"/>
    <property type="match status" value="1"/>
</dbReference>
<dbReference type="PANTHER" id="PTHR15925:SF2">
    <property type="entry name" value="SMALL RIBOSOMAL SUBUNIT PROTEIN MS23"/>
    <property type="match status" value="1"/>
</dbReference>
<dbReference type="GO" id="GO:0006412">
    <property type="term" value="P:translation"/>
    <property type="evidence" value="ECO:0007669"/>
    <property type="project" value="InterPro"/>
</dbReference>
<evidence type="ECO:0000256" key="5">
    <source>
        <dbReference type="ARBA" id="ARBA00023274"/>
    </source>
</evidence>
<keyword evidence="5" id="KW-0687">Ribonucleoprotein</keyword>
<keyword evidence="3" id="KW-0689">Ribosomal protein</keyword>
<evidence type="ECO:0000256" key="1">
    <source>
        <dbReference type="ARBA" id="ARBA00004173"/>
    </source>
</evidence>
<dbReference type="GO" id="GO:0003735">
    <property type="term" value="F:structural constituent of ribosome"/>
    <property type="evidence" value="ECO:0007669"/>
    <property type="project" value="InterPro"/>
</dbReference>
<dbReference type="Pfam" id="PF10484">
    <property type="entry name" value="MRP-S23"/>
    <property type="match status" value="1"/>
</dbReference>
<organism evidence="9 10">
    <name type="scientific">Equus asinus</name>
    <name type="common">Donkey</name>
    <name type="synonym">Equus africanus asinus</name>
    <dbReference type="NCBI Taxonomy" id="9793"/>
    <lineage>
        <taxon>Eukaryota</taxon>
        <taxon>Metazoa</taxon>
        <taxon>Chordata</taxon>
        <taxon>Craniata</taxon>
        <taxon>Vertebrata</taxon>
        <taxon>Euteleostomi</taxon>
        <taxon>Mammalia</taxon>
        <taxon>Eutheria</taxon>
        <taxon>Laurasiatheria</taxon>
        <taxon>Perissodactyla</taxon>
        <taxon>Equidae</taxon>
        <taxon>Equus</taxon>
    </lineage>
</organism>
<dbReference type="GO" id="GO:0005739">
    <property type="term" value="C:mitochondrion"/>
    <property type="evidence" value="ECO:0007669"/>
    <property type="project" value="InterPro"/>
</dbReference>
<evidence type="ECO:0000259" key="8">
    <source>
        <dbReference type="Pfam" id="PF10484"/>
    </source>
</evidence>
<evidence type="ECO:0000313" key="10">
    <source>
        <dbReference type="Proteomes" id="UP000694387"/>
    </source>
</evidence>
<reference evidence="9 10" key="1">
    <citation type="journal article" date="2020" name="Nat. Commun.">
        <title>Donkey genomes provide new insights into domestication and selection for coat color.</title>
        <authorList>
            <person name="Wang"/>
            <person name="C."/>
            <person name="Li"/>
            <person name="H."/>
            <person name="Guo"/>
            <person name="Y."/>
            <person name="Huang"/>
            <person name="J."/>
            <person name="Sun"/>
            <person name="Y."/>
            <person name="Min"/>
            <person name="J."/>
            <person name="Wang"/>
            <person name="J."/>
            <person name="Fang"/>
            <person name="X."/>
            <person name="Zhao"/>
            <person name="Z."/>
            <person name="Wang"/>
            <person name="S."/>
            <person name="Zhang"/>
            <person name="Y."/>
            <person name="Liu"/>
            <person name="Q."/>
            <person name="Jiang"/>
            <person name="Q."/>
            <person name="Wang"/>
            <person name="X."/>
            <person name="Guo"/>
            <person name="Y."/>
            <person name="Yang"/>
            <person name="C."/>
            <person name="Wang"/>
            <person name="Y."/>
            <person name="Tian"/>
            <person name="F."/>
            <person name="Zhuang"/>
            <person name="G."/>
            <person name="Fan"/>
            <person name="Y."/>
            <person name="Gao"/>
            <person name="Q."/>
            <person name="Li"/>
            <person name="Y."/>
            <person name="Ju"/>
            <person name="Z."/>
            <person name="Li"/>
            <person name="J."/>
            <person name="Li"/>
            <person name="R."/>
            <person name="Hou"/>
            <person name="M."/>
            <person name="Yang"/>
            <person name="G."/>
            <person name="Liu"/>
            <person name="G."/>
            <person name="Liu"/>
            <person name="W."/>
            <person name="Guo"/>
            <person name="J."/>
            <person name="Pan"/>
            <person name="S."/>
            <person name="Fan"/>
            <person name="G."/>
            <person name="Zhang"/>
            <person name="W."/>
            <person name="Zhang"/>
            <person name="R."/>
            <person name="Yu"/>
            <person name="J."/>
            <person name="Zhang"/>
            <person name="X."/>
            <person name="Yin"/>
            <person name="Q."/>
            <person name="Ji"/>
            <person name="C."/>
            <person name="Jin"/>
            <person name="Y."/>
            <person name="Yue"/>
            <person name="G."/>
            <person name="Liu"/>
            <person name="M."/>
            <person name="Xu"/>
            <person name="J."/>
            <person name="Liu"/>
            <person name="S."/>
            <person name="Jordana"/>
            <person name="J."/>
            <person name="Noce"/>
            <person name="A."/>
            <person name="Amills"/>
            <person name="M."/>
            <person name="Wu"/>
            <person name="D.D."/>
            <person name="Li"/>
            <person name="S."/>
            <person name="Zhou"/>
            <person name="X. and Zhong"/>
            <person name="J."/>
        </authorList>
    </citation>
    <scope>NUCLEOTIDE SEQUENCE [LARGE SCALE GENOMIC DNA]</scope>
</reference>
<gene>
    <name evidence="9" type="primary">MRPS23</name>
</gene>
<sequence length="300" mass="33642">VTTVINPSPGSVIYCFCRAVARSLPFSSAIEGSCLNLASRLGARQFGPSFASAWLRSPVRAAVSTPRSSARPAAYAHFACRRRFRFRSQRALLGPRRRPWRAAGWRPWAAFSRGACSEPGGAEPGTRDLIRAGVLKEKPLWFDIYNAFPPLREPVFRRPRLRYGKAKAPIQDIFYHEDRIRAKFYSTYGSGQKAFDLFNPNFKSTCQRFVEKYIELQKLGEADEEKLFVETGKALLAEGVILRRVGEARTHQEGGPVSWKSEHVDGKPQTALEENQPLKEVPQDQHLGAPEEQSKGLSPP</sequence>
<comment type="subcellular location">
    <subcellularLocation>
        <location evidence="1">Mitochondrion</location>
    </subcellularLocation>
</comment>
<evidence type="ECO:0000313" key="9">
    <source>
        <dbReference type="Ensembl" id="ENSEASP00005059639.1"/>
    </source>
</evidence>
<keyword evidence="10" id="KW-1185">Reference proteome</keyword>
<dbReference type="Proteomes" id="UP000694387">
    <property type="component" value="Chromosome 13"/>
</dbReference>
<evidence type="ECO:0000256" key="3">
    <source>
        <dbReference type="ARBA" id="ARBA00022980"/>
    </source>
</evidence>
<dbReference type="GO" id="GO:0005840">
    <property type="term" value="C:ribosome"/>
    <property type="evidence" value="ECO:0007669"/>
    <property type="project" value="InterPro"/>
</dbReference>
<evidence type="ECO:0000256" key="4">
    <source>
        <dbReference type="ARBA" id="ARBA00023128"/>
    </source>
</evidence>
<dbReference type="GeneTree" id="ENSGT00390000009030"/>
<dbReference type="CDD" id="cd23701">
    <property type="entry name" value="At1g26750"/>
    <property type="match status" value="1"/>
</dbReference>
<protein>
    <recommendedName>
        <fullName evidence="6">Small ribosomal subunit protein mS23</fullName>
    </recommendedName>
</protein>
<keyword evidence="4" id="KW-0496">Mitochondrion</keyword>
<evidence type="ECO:0000256" key="2">
    <source>
        <dbReference type="ARBA" id="ARBA00009864"/>
    </source>
</evidence>
<dbReference type="AlphaFoldDB" id="A0A9L0K2P7"/>
<dbReference type="InterPro" id="IPR023611">
    <property type="entry name" value="mS23_dom_met"/>
</dbReference>
<reference evidence="9" key="2">
    <citation type="submission" date="2025-08" db="UniProtKB">
        <authorList>
            <consortium name="Ensembl"/>
        </authorList>
    </citation>
    <scope>IDENTIFICATION</scope>
</reference>